<keyword evidence="5" id="KW-1185">Reference proteome</keyword>
<dbReference type="EC" id="3.1.4.-" evidence="2"/>
<evidence type="ECO:0000256" key="2">
    <source>
        <dbReference type="RuleBase" id="RU362039"/>
    </source>
</evidence>
<proteinExistence type="inferred from homology"/>
<evidence type="ECO:0000259" key="3">
    <source>
        <dbReference type="Pfam" id="PF12850"/>
    </source>
</evidence>
<keyword evidence="2" id="KW-0479">Metal-binding</keyword>
<comment type="similarity">
    <text evidence="1 2">Belongs to the metallophosphoesterase superfamily. YfcE family.</text>
</comment>
<dbReference type="Proteomes" id="UP000218765">
    <property type="component" value="Chromosome"/>
</dbReference>
<evidence type="ECO:0000313" key="4">
    <source>
        <dbReference type="EMBL" id="BAZ93234.1"/>
    </source>
</evidence>
<dbReference type="InterPro" id="IPR029052">
    <property type="entry name" value="Metallo-depent_PP-like"/>
</dbReference>
<protein>
    <recommendedName>
        <fullName evidence="2">Phosphoesterase</fullName>
        <ecNumber evidence="2">3.1.4.-</ecNumber>
    </recommendedName>
</protein>
<feature type="domain" description="Calcineurin-like phosphoesterase" evidence="3">
    <location>
        <begin position="1"/>
        <end position="152"/>
    </location>
</feature>
<dbReference type="Gene3D" id="3.60.21.10">
    <property type="match status" value="1"/>
</dbReference>
<evidence type="ECO:0000256" key="1">
    <source>
        <dbReference type="ARBA" id="ARBA00008950"/>
    </source>
</evidence>
<evidence type="ECO:0000313" key="5">
    <source>
        <dbReference type="Proteomes" id="UP000218765"/>
    </source>
</evidence>
<reference evidence="4 5" key="1">
    <citation type="submission" date="2017-05" db="EMBL/GenBank/DDBJ databases">
        <title>Thiocyanate degradation by Thiohalobacter thiocyanaticus FOKN1.</title>
        <authorList>
            <person name="Oshiki M."/>
            <person name="Fukushima T."/>
            <person name="Kawano S."/>
            <person name="Nakagawa J."/>
        </authorList>
    </citation>
    <scope>NUCLEOTIDE SEQUENCE [LARGE SCALE GENOMIC DNA]</scope>
    <source>
        <strain evidence="4 5">FOKN1</strain>
    </source>
</reference>
<dbReference type="SUPFAM" id="SSF56300">
    <property type="entry name" value="Metallo-dependent phosphatases"/>
    <property type="match status" value="1"/>
</dbReference>
<dbReference type="OrthoDB" id="9785951at2"/>
<sequence length="174" mass="19328">MRIALLADTHGYLDPRIAERVARCDLAVHAGDIGSAQVLDQLRPRSGEVVAIRGNNDIPAKWPAAERMQLDNLQWEIALALPGGELVAVHGHQCRSAAQRHQRLRGRYPRARAIVYGHSHRLTCDDAAEPWVINPGAAGRSRTHGGPSFIVLIAGPRRWRLEPQRFPPRTRQGE</sequence>
<dbReference type="AlphaFoldDB" id="A0A1Z4VPS0"/>
<accession>A0A1Z4VPS0</accession>
<dbReference type="NCBIfam" id="TIGR00040">
    <property type="entry name" value="yfcE"/>
    <property type="match status" value="1"/>
</dbReference>
<name>A0A1Z4VPS0_9GAMM</name>
<dbReference type="InterPro" id="IPR024654">
    <property type="entry name" value="Calcineurin-like_PHP_lpxH"/>
</dbReference>
<dbReference type="InterPro" id="IPR000979">
    <property type="entry name" value="Phosphodiesterase_MJ0936/Vps29"/>
</dbReference>
<organism evidence="4 5">
    <name type="scientific">Thiohalobacter thiocyanaticus</name>
    <dbReference type="NCBI Taxonomy" id="585455"/>
    <lineage>
        <taxon>Bacteria</taxon>
        <taxon>Pseudomonadati</taxon>
        <taxon>Pseudomonadota</taxon>
        <taxon>Gammaproteobacteria</taxon>
        <taxon>Thiohalobacterales</taxon>
        <taxon>Thiohalobacteraceae</taxon>
        <taxon>Thiohalobacter</taxon>
    </lineage>
</organism>
<dbReference type="EMBL" id="AP018052">
    <property type="protein sequence ID" value="BAZ93234.1"/>
    <property type="molecule type" value="Genomic_DNA"/>
</dbReference>
<comment type="cofactor">
    <cofactor evidence="2">
        <name>a divalent metal cation</name>
        <dbReference type="ChEBI" id="CHEBI:60240"/>
    </cofactor>
</comment>
<gene>
    <name evidence="4" type="ORF">FOKN1_0832</name>
</gene>
<dbReference type="RefSeq" id="WP_096365014.1">
    <property type="nucleotide sequence ID" value="NZ_AP018052.1"/>
</dbReference>
<dbReference type="Pfam" id="PF12850">
    <property type="entry name" value="Metallophos_2"/>
    <property type="match status" value="1"/>
</dbReference>
<dbReference type="GO" id="GO:0046872">
    <property type="term" value="F:metal ion binding"/>
    <property type="evidence" value="ECO:0007669"/>
    <property type="project" value="UniProtKB-KW"/>
</dbReference>
<dbReference type="GO" id="GO:0016787">
    <property type="term" value="F:hydrolase activity"/>
    <property type="evidence" value="ECO:0007669"/>
    <property type="project" value="UniProtKB-UniRule"/>
</dbReference>
<dbReference type="KEGG" id="ttc:FOKN1_0832"/>